<proteinExistence type="predicted"/>
<feature type="non-terminal residue" evidence="2">
    <location>
        <position position="1"/>
    </location>
</feature>
<dbReference type="EMBL" id="JAHXZJ010000489">
    <property type="protein sequence ID" value="KAH0558762.1"/>
    <property type="molecule type" value="Genomic_DNA"/>
</dbReference>
<name>A0AAV7IWB1_COTGL</name>
<protein>
    <submittedName>
        <fullName evidence="2">Uncharacterized protein</fullName>
    </submittedName>
</protein>
<accession>A0AAV7IWB1</accession>
<keyword evidence="3" id="KW-1185">Reference proteome</keyword>
<dbReference type="Gene3D" id="1.10.10.2590">
    <property type="entry name" value="BEN domain"/>
    <property type="match status" value="1"/>
</dbReference>
<evidence type="ECO:0000256" key="1">
    <source>
        <dbReference type="SAM" id="MobiDB-lite"/>
    </source>
</evidence>
<organism evidence="2 3">
    <name type="scientific">Cotesia glomerata</name>
    <name type="common">Lepidopteran parasitic wasp</name>
    <name type="synonym">Apanteles glomeratus</name>
    <dbReference type="NCBI Taxonomy" id="32391"/>
    <lineage>
        <taxon>Eukaryota</taxon>
        <taxon>Metazoa</taxon>
        <taxon>Ecdysozoa</taxon>
        <taxon>Arthropoda</taxon>
        <taxon>Hexapoda</taxon>
        <taxon>Insecta</taxon>
        <taxon>Pterygota</taxon>
        <taxon>Neoptera</taxon>
        <taxon>Endopterygota</taxon>
        <taxon>Hymenoptera</taxon>
        <taxon>Apocrita</taxon>
        <taxon>Ichneumonoidea</taxon>
        <taxon>Braconidae</taxon>
        <taxon>Microgastrinae</taxon>
        <taxon>Cotesia</taxon>
    </lineage>
</organism>
<sequence>VFIGNDQWVTEDYFATMMASSKISTFIDYAARYIFGDEILLKSTVSGRRSNRSKKINQGPVQKLDPISMEQTRSK</sequence>
<feature type="region of interest" description="Disordered" evidence="1">
    <location>
        <begin position="46"/>
        <end position="75"/>
    </location>
</feature>
<dbReference type="AlphaFoldDB" id="A0AAV7IWB1"/>
<gene>
    <name evidence="2" type="ORF">KQX54_000524</name>
</gene>
<evidence type="ECO:0000313" key="3">
    <source>
        <dbReference type="Proteomes" id="UP000826195"/>
    </source>
</evidence>
<evidence type="ECO:0000313" key="2">
    <source>
        <dbReference type="EMBL" id="KAH0558762.1"/>
    </source>
</evidence>
<reference evidence="2 3" key="1">
    <citation type="journal article" date="2021" name="J. Hered.">
        <title>A chromosome-level genome assembly of the parasitoid wasp, Cotesia glomerata (Hymenoptera: Braconidae).</title>
        <authorList>
            <person name="Pinto B.J."/>
            <person name="Weis J.J."/>
            <person name="Gamble T."/>
            <person name="Ode P.J."/>
            <person name="Paul R."/>
            <person name="Zaspel J.M."/>
        </authorList>
    </citation>
    <scope>NUCLEOTIDE SEQUENCE [LARGE SCALE GENOMIC DNA]</scope>
    <source>
        <strain evidence="2">CgM1</strain>
    </source>
</reference>
<comment type="caution">
    <text evidence="2">The sequence shown here is derived from an EMBL/GenBank/DDBJ whole genome shotgun (WGS) entry which is preliminary data.</text>
</comment>
<dbReference type="Proteomes" id="UP000826195">
    <property type="component" value="Unassembled WGS sequence"/>
</dbReference>